<evidence type="ECO:0000256" key="1">
    <source>
        <dbReference type="ARBA" id="ARBA00009981"/>
    </source>
</evidence>
<dbReference type="InterPro" id="IPR036165">
    <property type="entry name" value="YefM-like_sf"/>
</dbReference>
<name>A0A8E0WM93_9RICK</name>
<dbReference type="Gene3D" id="3.40.1620.10">
    <property type="entry name" value="YefM-like domain"/>
    <property type="match status" value="1"/>
</dbReference>
<comment type="caution">
    <text evidence="3">The sequence shown here is derived from an EMBL/GenBank/DDBJ whole genome shotgun (WGS) entry which is preliminary data.</text>
</comment>
<dbReference type="RefSeq" id="WP_008579946.1">
    <property type="nucleotide sequence ID" value="NZ_CP113531.1"/>
</dbReference>
<comment type="similarity">
    <text evidence="1 2">Belongs to the phD/YefM antitoxin family.</text>
</comment>
<evidence type="ECO:0000313" key="4">
    <source>
        <dbReference type="Proteomes" id="UP000027161"/>
    </source>
</evidence>
<reference evidence="3 4" key="1">
    <citation type="submission" date="2014-02" db="EMBL/GenBank/DDBJ databases">
        <title>Draft genome sequence of Rickettsia buchneri sp. nov. ISO7T.</title>
        <authorList>
            <person name="Felsheim R.F."/>
            <person name="Kurtti T.J."/>
            <person name="Munderloh U.G."/>
        </authorList>
    </citation>
    <scope>NUCLEOTIDE SEQUENCE [LARGE SCALE GENOMIC DNA]</scope>
    <source>
        <strain evidence="3 4">ISO7</strain>
    </source>
</reference>
<keyword evidence="4" id="KW-1185">Reference proteome</keyword>
<comment type="function">
    <text evidence="2">Antitoxin component of a type II toxin-antitoxin (TA) system.</text>
</comment>
<dbReference type="Pfam" id="PF02604">
    <property type="entry name" value="PhdYeFM_antitox"/>
    <property type="match status" value="1"/>
</dbReference>
<dbReference type="NCBIfam" id="TIGR01552">
    <property type="entry name" value="phd_fam"/>
    <property type="match status" value="1"/>
</dbReference>
<dbReference type="EMBL" id="JFKF01000047">
    <property type="protein sequence ID" value="KDO03242.1"/>
    <property type="molecule type" value="Genomic_DNA"/>
</dbReference>
<accession>A0A8E0WM93</accession>
<gene>
    <name evidence="3" type="ORF">REISMN_02680</name>
</gene>
<dbReference type="AlphaFoldDB" id="A0A8E0WM93"/>
<organism evidence="3 4">
    <name type="scientific">Rickettsia tamurae subsp. buchneri</name>
    <dbReference type="NCBI Taxonomy" id="1462938"/>
    <lineage>
        <taxon>Bacteria</taxon>
        <taxon>Pseudomonadati</taxon>
        <taxon>Pseudomonadota</taxon>
        <taxon>Alphaproteobacteria</taxon>
        <taxon>Rickettsiales</taxon>
        <taxon>Rickettsiaceae</taxon>
        <taxon>Rickettsieae</taxon>
        <taxon>Rickettsia</taxon>
        <taxon>spotted fever group</taxon>
    </lineage>
</organism>
<dbReference type="InterPro" id="IPR006442">
    <property type="entry name" value="Antitoxin_Phd/YefM"/>
</dbReference>
<proteinExistence type="inferred from homology"/>
<evidence type="ECO:0000313" key="3">
    <source>
        <dbReference type="EMBL" id="KDO03242.1"/>
    </source>
</evidence>
<evidence type="ECO:0000256" key="2">
    <source>
        <dbReference type="RuleBase" id="RU362080"/>
    </source>
</evidence>
<sequence length="70" mass="7788">MKKWSLQEAKKYLTTIVDDVLHGEVQAIVKSSGEVVYLIPGEKYLPTKNATNLLSNQEEVSVVSPEISLQ</sequence>
<dbReference type="SUPFAM" id="SSF143120">
    <property type="entry name" value="YefM-like"/>
    <property type="match status" value="1"/>
</dbReference>
<dbReference type="Proteomes" id="UP000027161">
    <property type="component" value="Unassembled WGS sequence"/>
</dbReference>
<protein>
    <recommendedName>
        <fullName evidence="2">Antitoxin</fullName>
    </recommendedName>
</protein>